<feature type="compositionally biased region" description="Polar residues" evidence="3">
    <location>
        <begin position="717"/>
        <end position="736"/>
    </location>
</feature>
<dbReference type="InterPro" id="IPR052456">
    <property type="entry name" value="CTLH_complex_component"/>
</dbReference>
<dbReference type="EMBL" id="KN823215">
    <property type="protein sequence ID" value="KIO19557.1"/>
    <property type="molecule type" value="Genomic_DNA"/>
</dbReference>
<evidence type="ECO:0000256" key="1">
    <source>
        <dbReference type="ARBA" id="ARBA00022441"/>
    </source>
</evidence>
<accession>A0A0C3LDL7</accession>
<evidence type="ECO:0000259" key="4">
    <source>
        <dbReference type="Pfam" id="PF06588"/>
    </source>
</evidence>
<dbReference type="Pfam" id="PF06588">
    <property type="entry name" value="Muskelin_N"/>
    <property type="match status" value="1"/>
</dbReference>
<name>A0A0C3LDL7_9AGAM</name>
<evidence type="ECO:0000313" key="6">
    <source>
        <dbReference type="Proteomes" id="UP000054248"/>
    </source>
</evidence>
<evidence type="ECO:0000313" key="5">
    <source>
        <dbReference type="EMBL" id="KIO19557.1"/>
    </source>
</evidence>
<evidence type="ECO:0000256" key="3">
    <source>
        <dbReference type="SAM" id="MobiDB-lite"/>
    </source>
</evidence>
<dbReference type="OrthoDB" id="10052615at2759"/>
<evidence type="ECO:0000256" key="2">
    <source>
        <dbReference type="ARBA" id="ARBA00022737"/>
    </source>
</evidence>
<dbReference type="Proteomes" id="UP000054248">
    <property type="component" value="Unassembled WGS sequence"/>
</dbReference>
<feature type="domain" description="Muskelin N-terminal" evidence="4">
    <location>
        <begin position="15"/>
        <end position="212"/>
    </location>
</feature>
<dbReference type="STRING" id="1051891.A0A0C3LDL7"/>
<keyword evidence="2" id="KW-0677">Repeat</keyword>
<protein>
    <recommendedName>
        <fullName evidence="4">Muskelin N-terminal domain-containing protein</fullName>
    </recommendedName>
</protein>
<dbReference type="Gene3D" id="2.120.10.80">
    <property type="entry name" value="Kelch-type beta propeller"/>
    <property type="match status" value="2"/>
</dbReference>
<dbReference type="InterPro" id="IPR010565">
    <property type="entry name" value="Muskelin_N"/>
</dbReference>
<dbReference type="GO" id="GO:0005737">
    <property type="term" value="C:cytoplasm"/>
    <property type="evidence" value="ECO:0007669"/>
    <property type="project" value="TreeGrafter"/>
</dbReference>
<reference evidence="6" key="2">
    <citation type="submission" date="2015-01" db="EMBL/GenBank/DDBJ databases">
        <title>Evolutionary Origins and Diversification of the Mycorrhizal Mutualists.</title>
        <authorList>
            <consortium name="DOE Joint Genome Institute"/>
            <consortium name="Mycorrhizal Genomics Consortium"/>
            <person name="Kohler A."/>
            <person name="Kuo A."/>
            <person name="Nagy L.G."/>
            <person name="Floudas D."/>
            <person name="Copeland A."/>
            <person name="Barry K.W."/>
            <person name="Cichocki N."/>
            <person name="Veneault-Fourrey C."/>
            <person name="LaButti K."/>
            <person name="Lindquist E.A."/>
            <person name="Lipzen A."/>
            <person name="Lundell T."/>
            <person name="Morin E."/>
            <person name="Murat C."/>
            <person name="Riley R."/>
            <person name="Ohm R."/>
            <person name="Sun H."/>
            <person name="Tunlid A."/>
            <person name="Henrissat B."/>
            <person name="Grigoriev I.V."/>
            <person name="Hibbett D.S."/>
            <person name="Martin F."/>
        </authorList>
    </citation>
    <scope>NUCLEOTIDE SEQUENCE [LARGE SCALE GENOMIC DNA]</scope>
    <source>
        <strain evidence="6">MUT 4182</strain>
    </source>
</reference>
<dbReference type="SUPFAM" id="SSF49785">
    <property type="entry name" value="Galactose-binding domain-like"/>
    <property type="match status" value="1"/>
</dbReference>
<dbReference type="PANTHER" id="PTHR15526:SF5">
    <property type="entry name" value="MUSKELIN"/>
    <property type="match status" value="1"/>
</dbReference>
<dbReference type="PANTHER" id="PTHR15526">
    <property type="entry name" value="MUSKELIN"/>
    <property type="match status" value="1"/>
</dbReference>
<dbReference type="InterPro" id="IPR008979">
    <property type="entry name" value="Galactose-bd-like_sf"/>
</dbReference>
<dbReference type="HOGENOM" id="CLU_004210_0_1_1"/>
<organism evidence="5 6">
    <name type="scientific">Tulasnella calospora MUT 4182</name>
    <dbReference type="NCBI Taxonomy" id="1051891"/>
    <lineage>
        <taxon>Eukaryota</taxon>
        <taxon>Fungi</taxon>
        <taxon>Dikarya</taxon>
        <taxon>Basidiomycota</taxon>
        <taxon>Agaricomycotina</taxon>
        <taxon>Agaricomycetes</taxon>
        <taxon>Cantharellales</taxon>
        <taxon>Tulasnellaceae</taxon>
        <taxon>Tulasnella</taxon>
    </lineage>
</organism>
<dbReference type="InterPro" id="IPR015915">
    <property type="entry name" value="Kelch-typ_b-propeller"/>
</dbReference>
<dbReference type="Pfam" id="PF24681">
    <property type="entry name" value="Kelch_KLHDC2_KLHL20_DRC7"/>
    <property type="match status" value="1"/>
</dbReference>
<dbReference type="SUPFAM" id="SSF117281">
    <property type="entry name" value="Kelch motif"/>
    <property type="match status" value="1"/>
</dbReference>
<feature type="region of interest" description="Disordered" evidence="3">
    <location>
        <begin position="711"/>
        <end position="781"/>
    </location>
</feature>
<gene>
    <name evidence="5" type="ORF">M407DRAFT_30790</name>
</gene>
<keyword evidence="1" id="KW-0880">Kelch repeat</keyword>
<proteinExistence type="predicted"/>
<reference evidence="5 6" key="1">
    <citation type="submission" date="2014-04" db="EMBL/GenBank/DDBJ databases">
        <authorList>
            <consortium name="DOE Joint Genome Institute"/>
            <person name="Kuo A."/>
            <person name="Girlanda M."/>
            <person name="Perotto S."/>
            <person name="Kohler A."/>
            <person name="Nagy L.G."/>
            <person name="Floudas D."/>
            <person name="Copeland A."/>
            <person name="Barry K.W."/>
            <person name="Cichocki N."/>
            <person name="Veneault-Fourrey C."/>
            <person name="LaButti K."/>
            <person name="Lindquist E.A."/>
            <person name="Lipzen A."/>
            <person name="Lundell T."/>
            <person name="Morin E."/>
            <person name="Murat C."/>
            <person name="Sun H."/>
            <person name="Tunlid A."/>
            <person name="Henrissat B."/>
            <person name="Grigoriev I.V."/>
            <person name="Hibbett D.S."/>
            <person name="Martin F."/>
            <person name="Nordberg H.P."/>
            <person name="Cantor M.N."/>
            <person name="Hua S.X."/>
        </authorList>
    </citation>
    <scope>NUCLEOTIDE SEQUENCE [LARGE SCALE GENOMIC DNA]</scope>
    <source>
        <strain evidence="5 6">MUT 4182</strain>
    </source>
</reference>
<dbReference type="Gene3D" id="2.60.120.260">
    <property type="entry name" value="Galactose-binding domain-like"/>
    <property type="match status" value="1"/>
</dbReference>
<dbReference type="AlphaFoldDB" id="A0A0C3LDL7"/>
<sequence length="913" mass="102837">MDPEVLCADLELATCTKLRYSIHDVSSHSGKYIPENIMFDVPHDKSSRWSGIQQSGLSSFRQRQWITLKLDKVAVLKETVFGKCNTNHPCNMKEFKVYAGLEPNRMTEVLHAGLLNDTVPESFSVKHQADDGTVLPCQYVKIVPILPHSPDYNTSIWYIELRGVTSHFAVENILSYYTRYREDLSLRLVAKHLRSRRLPYKHLLRPTNTILEHSTVSKLYKAVVCKGDFERAEELIEVAARGDRLFGSFLSSIRPYPIWMSEGRFSPSSPPGRGGHQMALDEKNGLIYLFGGWTGTASLADLWTYSIAEREWTRLSADTEKDRGPCARSCHTMVYDPVRECLYVLGRFIEPTLAPENPDWNKSDFWIYETLGAQRGKWRVLSRDTERDGGPPLIYDHNMVIDSKNGILVVFGGRIIDDDISRNVGKPKFSGMYTYDINRSRWTKEFEDPTPETTKAKLFIPGRVGHGMVFDPGSRKVYIFGGHRTIRGFKRAAAELWSFSLTTKEVAEMCADCSAYGGPDPGFAQRVTIDPTLQEIYVMSGLAKDQVSAQDTMRSTMWIYSLRYRQWVRMMEPAENAMDTGEPVPRFAHQMVYDPQCGMFFMFGGNDGVDDDTRLDDFWSLRLDRLRIDEAVRKSKQLIRRRKFTELVKTVSPVEALEYLRIKVHETFNDDDPKESEQYRKLMWEITSGSLLSRPTLPPLDAYDGALLPVAPGSAPPETTANLATPPSTKPLNDSSAMVPPETQNPPAMAGSIAPATGSSFPPPPSPTKNKAPMSDSEVAGVEGTALARELAVLTDPDDRRSYTPPPAPIMQPQPIPIRAATLLVQPKSEADVAMEDAPIIIPPTRIPTPPSPEPEGPPPVEEALLSEEQFQGRLQLFRELMAFIDPQAKEPQTDLLDFVSRGHNSEMETRWY</sequence>
<keyword evidence="6" id="KW-1185">Reference proteome</keyword>